<dbReference type="InterPro" id="IPR036249">
    <property type="entry name" value="Thioredoxin-like_sf"/>
</dbReference>
<feature type="domain" description="Glutaredoxin" evidence="1">
    <location>
        <begin position="3"/>
        <end position="61"/>
    </location>
</feature>
<organism evidence="2 3">
    <name type="scientific">Candidatus Pantoea edessiphila</name>
    <dbReference type="NCBI Taxonomy" id="2044610"/>
    <lineage>
        <taxon>Bacteria</taxon>
        <taxon>Pseudomonadati</taxon>
        <taxon>Pseudomonadota</taxon>
        <taxon>Gammaproteobacteria</taxon>
        <taxon>Enterobacterales</taxon>
        <taxon>Erwiniaceae</taxon>
        <taxon>Pantoea</taxon>
    </lineage>
</organism>
<dbReference type="AlphaFoldDB" id="A0A2P5SWH3"/>
<reference evidence="2 3" key="1">
    <citation type="journal article" date="2018" name="Genome Biol. Evol.">
        <title>Cladogenesis and Genomic Streamlining in Extracellular Endosymbionts of Tropical Stink Bugs.</title>
        <authorList>
            <person name="Otero-Bravo A."/>
            <person name="Goffredi S."/>
            <person name="Sabree Z.L."/>
        </authorList>
    </citation>
    <scope>NUCLEOTIDE SEQUENCE [LARGE SCALE GENOMIC DNA]</scope>
    <source>
        <strain evidence="2 3">SoEL</strain>
    </source>
</reference>
<evidence type="ECO:0000313" key="3">
    <source>
        <dbReference type="Proteomes" id="UP000296144"/>
    </source>
</evidence>
<dbReference type="EMBL" id="PDKU01000001">
    <property type="protein sequence ID" value="PPI86660.1"/>
    <property type="molecule type" value="Genomic_DNA"/>
</dbReference>
<dbReference type="Gene3D" id="3.40.30.10">
    <property type="entry name" value="Glutaredoxin"/>
    <property type="match status" value="1"/>
</dbReference>
<dbReference type="Proteomes" id="UP000296144">
    <property type="component" value="Unassembled WGS sequence"/>
</dbReference>
<accession>A0A2P5SWH3</accession>
<sequence>MSVIVYFKNDYIQCDTIKNAMNHKGTNYISINIEIQTESIEYLKSFGYHQTPVVITDNDHWSGFRPDKIAGLSQLTNVRG</sequence>
<keyword evidence="3" id="KW-1185">Reference proteome</keyword>
<gene>
    <name evidence="2" type="ORF">CRV10_00115</name>
</gene>
<comment type="caution">
    <text evidence="2">The sequence shown here is derived from an EMBL/GenBank/DDBJ whole genome shotgun (WGS) entry which is preliminary data.</text>
</comment>
<dbReference type="OrthoDB" id="8545217at2"/>
<evidence type="ECO:0000259" key="1">
    <source>
        <dbReference type="Pfam" id="PF00462"/>
    </source>
</evidence>
<dbReference type="Pfam" id="PF00462">
    <property type="entry name" value="Glutaredoxin"/>
    <property type="match status" value="1"/>
</dbReference>
<proteinExistence type="predicted"/>
<dbReference type="InterPro" id="IPR002109">
    <property type="entry name" value="Glutaredoxin"/>
</dbReference>
<dbReference type="RefSeq" id="WP_136129822.1">
    <property type="nucleotide sequence ID" value="NZ_PDKU01000001.1"/>
</dbReference>
<dbReference type="SUPFAM" id="SSF52833">
    <property type="entry name" value="Thioredoxin-like"/>
    <property type="match status" value="1"/>
</dbReference>
<evidence type="ECO:0000313" key="2">
    <source>
        <dbReference type="EMBL" id="PPI86660.1"/>
    </source>
</evidence>
<name>A0A2P5SWH3_9GAMM</name>
<dbReference type="CDD" id="cd02976">
    <property type="entry name" value="NrdH"/>
    <property type="match status" value="1"/>
</dbReference>
<protein>
    <submittedName>
        <fullName evidence="2">NrdH-redoxin</fullName>
    </submittedName>
</protein>